<reference evidence="1 2" key="1">
    <citation type="journal article" date="2013" name="Int. J. Syst. Evol. Microbiol.">
        <title>Tumebacillus flagellatus sp. nov., an alpha-amylase/pullulanase-producing bacterium isolated from cassava wastewater.</title>
        <authorList>
            <person name="Wang Q."/>
            <person name="Xie N."/>
            <person name="Qin Y."/>
            <person name="Shen N."/>
            <person name="Zhu J."/>
            <person name="Mi H."/>
            <person name="Huang R."/>
        </authorList>
    </citation>
    <scope>NUCLEOTIDE SEQUENCE [LARGE SCALE GENOMIC DNA]</scope>
    <source>
        <strain evidence="1 2">GST4</strain>
    </source>
</reference>
<name>A0A074LP10_9BACL</name>
<dbReference type="STRING" id="1157490.EL26_06880"/>
<dbReference type="AlphaFoldDB" id="A0A074LP10"/>
<comment type="caution">
    <text evidence="1">The sequence shown here is derived from an EMBL/GenBank/DDBJ whole genome shotgun (WGS) entry which is preliminary data.</text>
</comment>
<dbReference type="Proteomes" id="UP000027931">
    <property type="component" value="Unassembled WGS sequence"/>
</dbReference>
<sequence length="307" mass="34892">MIDVREFVPRDSLYLLESSAQAEFLRASGMLVYSRGELRASMADVFLQYAGLYHLFQVSNALQVCVADEQALRVLPAEAREVLLQEQVRLNRGYVFDAEWLASLGEEFAEESKHLLETSGVSVEGRRFVVLTREIWDGLRAEFRQAWFEQQVAQLAAQYPQETLPEDFEWSERISEGQRALIRQYAGRTAERSGPNCFAGAIGAAAGTSASHAILRQWLHPEPFWRMLADLGYVRVEANVQAGDVLVWRGRDEEAIHAAFVIDEGLLFQKHGQHWFDPWMVVKFATVEDYAESVSSGGRIEVYRREA</sequence>
<organism evidence="1 2">
    <name type="scientific">Tumebacillus flagellatus</name>
    <dbReference type="NCBI Taxonomy" id="1157490"/>
    <lineage>
        <taxon>Bacteria</taxon>
        <taxon>Bacillati</taxon>
        <taxon>Bacillota</taxon>
        <taxon>Bacilli</taxon>
        <taxon>Bacillales</taxon>
        <taxon>Alicyclobacillaceae</taxon>
        <taxon>Tumebacillus</taxon>
    </lineage>
</organism>
<protein>
    <submittedName>
        <fullName evidence="1">Uncharacterized protein</fullName>
    </submittedName>
</protein>
<dbReference type="eggNOG" id="ENOG502ZBQ7">
    <property type="taxonomic scope" value="Bacteria"/>
</dbReference>
<accession>A0A074LP10</accession>
<gene>
    <name evidence="1" type="ORF">EL26_06880</name>
</gene>
<keyword evidence="2" id="KW-1185">Reference proteome</keyword>
<dbReference type="RefSeq" id="WP_038085909.1">
    <property type="nucleotide sequence ID" value="NZ_JMIR01000007.1"/>
</dbReference>
<evidence type="ECO:0000313" key="1">
    <source>
        <dbReference type="EMBL" id="KEO83906.1"/>
    </source>
</evidence>
<evidence type="ECO:0000313" key="2">
    <source>
        <dbReference type="Proteomes" id="UP000027931"/>
    </source>
</evidence>
<dbReference type="OrthoDB" id="2139078at2"/>
<proteinExistence type="predicted"/>
<dbReference type="EMBL" id="JMIR01000007">
    <property type="protein sequence ID" value="KEO83906.1"/>
    <property type="molecule type" value="Genomic_DNA"/>
</dbReference>